<protein>
    <submittedName>
        <fullName evidence="5">Glycosyltransferase</fullName>
        <ecNumber evidence="5">2.4.-.-</ecNumber>
    </submittedName>
</protein>
<evidence type="ECO:0000256" key="1">
    <source>
        <dbReference type="ARBA" id="ARBA00022676"/>
    </source>
</evidence>
<evidence type="ECO:0000256" key="2">
    <source>
        <dbReference type="ARBA" id="ARBA00022679"/>
    </source>
</evidence>
<evidence type="ECO:0000313" key="5">
    <source>
        <dbReference type="EMBL" id="MFH5774439.1"/>
    </source>
</evidence>
<proteinExistence type="predicted"/>
<evidence type="ECO:0000259" key="4">
    <source>
        <dbReference type="Pfam" id="PF13439"/>
    </source>
</evidence>
<accession>A0ABW7LJS5</accession>
<gene>
    <name evidence="5" type="ORF">ACHFJ0_09305</name>
</gene>
<feature type="domain" description="Glycosyltransferase subfamily 4-like N-terminal" evidence="4">
    <location>
        <begin position="16"/>
        <end position="172"/>
    </location>
</feature>
<name>A0ABW7LJS5_9RHOB</name>
<dbReference type="Proteomes" id="UP001609376">
    <property type="component" value="Unassembled WGS sequence"/>
</dbReference>
<dbReference type="SUPFAM" id="SSF53756">
    <property type="entry name" value="UDP-Glycosyltransferase/glycogen phosphorylase"/>
    <property type="match status" value="1"/>
</dbReference>
<reference evidence="5 6" key="1">
    <citation type="submission" date="2024-10" db="EMBL/GenBank/DDBJ databases">
        <title>Paracoccus drimophilus sp. nov., a novel bacterium from corn roots in Hunan.</title>
        <authorList>
            <person name="Li X."/>
        </authorList>
    </citation>
    <scope>NUCLEOTIDE SEQUENCE [LARGE SCALE GENOMIC DNA]</scope>
    <source>
        <strain evidence="5 6">NGMCC 1.201697</strain>
    </source>
</reference>
<dbReference type="PANTHER" id="PTHR12526">
    <property type="entry name" value="GLYCOSYLTRANSFERASE"/>
    <property type="match status" value="1"/>
</dbReference>
<keyword evidence="2 5" id="KW-0808">Transferase</keyword>
<keyword evidence="6" id="KW-1185">Reference proteome</keyword>
<dbReference type="EC" id="2.4.-.-" evidence="5"/>
<dbReference type="GO" id="GO:0016757">
    <property type="term" value="F:glycosyltransferase activity"/>
    <property type="evidence" value="ECO:0007669"/>
    <property type="project" value="UniProtKB-KW"/>
</dbReference>
<dbReference type="EMBL" id="JBIMPR010000006">
    <property type="protein sequence ID" value="MFH5774439.1"/>
    <property type="molecule type" value="Genomic_DNA"/>
</dbReference>
<sequence>MDKVKVVICVPNLHGGGAERVALQLARGLDPQHFDARLYVHERQGSLLGMISPEMQVTFQNDKPYRRNQLPGNFLGSLDQARDADVVVGANEGRASALALVAGRLLGKPVALWLHTDWARFSQRVSWRQRLALRLYRHASAVVACSDGAARSFAGMFPQIPLRTISNGIPVAQVRRLAEEPLPPEDQALFTDPVVVTVGRLDHPKAHDLLIAAHAQLREGGHWHRLVILGEGPLRGALEDQARELGVADSVHFLGFQSNPYRYMRHATVFALSSRYEGFGLVLAEALACGLPVVSADCPSGPREVLDGGRFGVLVPPENAAELAAGIGALLADPERRKELVRISGERAQDYDISTMVDGWSRLLQELARPPAR</sequence>
<dbReference type="Pfam" id="PF00534">
    <property type="entry name" value="Glycos_transf_1"/>
    <property type="match status" value="1"/>
</dbReference>
<dbReference type="CDD" id="cd03811">
    <property type="entry name" value="GT4_GT28_WabH-like"/>
    <property type="match status" value="1"/>
</dbReference>
<dbReference type="RefSeq" id="WP_395133468.1">
    <property type="nucleotide sequence ID" value="NZ_JBIMPR010000006.1"/>
</dbReference>
<feature type="domain" description="Glycosyl transferase family 1" evidence="3">
    <location>
        <begin position="191"/>
        <end position="341"/>
    </location>
</feature>
<dbReference type="PANTHER" id="PTHR12526:SF510">
    <property type="entry name" value="D-INOSITOL 3-PHOSPHATE GLYCOSYLTRANSFERASE"/>
    <property type="match status" value="1"/>
</dbReference>
<comment type="caution">
    <text evidence="5">The sequence shown here is derived from an EMBL/GenBank/DDBJ whole genome shotgun (WGS) entry which is preliminary data.</text>
</comment>
<dbReference type="Pfam" id="PF13439">
    <property type="entry name" value="Glyco_transf_4"/>
    <property type="match status" value="1"/>
</dbReference>
<evidence type="ECO:0000313" key="6">
    <source>
        <dbReference type="Proteomes" id="UP001609376"/>
    </source>
</evidence>
<dbReference type="Gene3D" id="3.40.50.2000">
    <property type="entry name" value="Glycogen Phosphorylase B"/>
    <property type="match status" value="2"/>
</dbReference>
<evidence type="ECO:0000259" key="3">
    <source>
        <dbReference type="Pfam" id="PF00534"/>
    </source>
</evidence>
<dbReference type="InterPro" id="IPR028098">
    <property type="entry name" value="Glyco_trans_4-like_N"/>
</dbReference>
<organism evidence="5 6">
    <name type="scientific">Paracoccus broussonetiae subsp. drimophilus</name>
    <dbReference type="NCBI Taxonomy" id="3373869"/>
    <lineage>
        <taxon>Bacteria</taxon>
        <taxon>Pseudomonadati</taxon>
        <taxon>Pseudomonadota</taxon>
        <taxon>Alphaproteobacteria</taxon>
        <taxon>Rhodobacterales</taxon>
        <taxon>Paracoccaceae</taxon>
        <taxon>Paracoccus</taxon>
        <taxon>Paracoccus broussonetiae</taxon>
    </lineage>
</organism>
<dbReference type="InterPro" id="IPR001296">
    <property type="entry name" value="Glyco_trans_1"/>
</dbReference>
<keyword evidence="1 5" id="KW-0328">Glycosyltransferase</keyword>